<evidence type="ECO:0000313" key="3">
    <source>
        <dbReference type="EMBL" id="EJT97319.1"/>
    </source>
</evidence>
<dbReference type="Pfam" id="PF00620">
    <property type="entry name" value="RhoGAP"/>
    <property type="match status" value="1"/>
</dbReference>
<dbReference type="GeneID" id="63692490"/>
<feature type="region of interest" description="Disordered" evidence="1">
    <location>
        <begin position="361"/>
        <end position="451"/>
    </location>
</feature>
<dbReference type="InterPro" id="IPR000198">
    <property type="entry name" value="RhoGAP_dom"/>
</dbReference>
<dbReference type="PANTHER" id="PTHR12783">
    <property type="entry name" value="RALA BINDING PROTEIN 1 RALBP1"/>
    <property type="match status" value="1"/>
</dbReference>
<keyword evidence="4" id="KW-1185">Reference proteome</keyword>
<dbReference type="SMART" id="SM00324">
    <property type="entry name" value="RhoGAP"/>
    <property type="match status" value="1"/>
</dbReference>
<dbReference type="CDD" id="cd00159">
    <property type="entry name" value="RhoGAP"/>
    <property type="match status" value="1"/>
</dbReference>
<dbReference type="PANTHER" id="PTHR12783:SF5">
    <property type="entry name" value="RALA-BINDING PROTEIN 1"/>
    <property type="match status" value="1"/>
</dbReference>
<feature type="compositionally biased region" description="Polar residues" evidence="1">
    <location>
        <begin position="439"/>
        <end position="449"/>
    </location>
</feature>
<dbReference type="Proteomes" id="UP000030653">
    <property type="component" value="Unassembled WGS sequence"/>
</dbReference>
<dbReference type="OMA" id="HEGSARN"/>
<dbReference type="SUPFAM" id="SSF48350">
    <property type="entry name" value="GTPase activation domain, GAP"/>
    <property type="match status" value="1"/>
</dbReference>
<dbReference type="EMBL" id="JH795877">
    <property type="protein sequence ID" value="EJT97319.1"/>
    <property type="molecule type" value="Genomic_DNA"/>
</dbReference>
<feature type="compositionally biased region" description="Polar residues" evidence="1">
    <location>
        <begin position="406"/>
        <end position="421"/>
    </location>
</feature>
<dbReference type="Gene3D" id="1.10.555.10">
    <property type="entry name" value="Rho GTPase activation protein"/>
    <property type="match status" value="1"/>
</dbReference>
<dbReference type="GO" id="GO:0031267">
    <property type="term" value="F:small GTPase binding"/>
    <property type="evidence" value="ECO:0007669"/>
    <property type="project" value="InterPro"/>
</dbReference>
<organism evidence="3 4">
    <name type="scientific">Dacryopinax primogenitus (strain DJM 731)</name>
    <name type="common">Brown rot fungus</name>
    <dbReference type="NCBI Taxonomy" id="1858805"/>
    <lineage>
        <taxon>Eukaryota</taxon>
        <taxon>Fungi</taxon>
        <taxon>Dikarya</taxon>
        <taxon>Basidiomycota</taxon>
        <taxon>Agaricomycotina</taxon>
        <taxon>Dacrymycetes</taxon>
        <taxon>Dacrymycetales</taxon>
        <taxon>Dacrymycetaceae</taxon>
        <taxon>Dacryopinax</taxon>
    </lineage>
</organism>
<dbReference type="InterPro" id="IPR039767">
    <property type="entry name" value="RALBP1"/>
</dbReference>
<dbReference type="InterPro" id="IPR008936">
    <property type="entry name" value="Rho_GTPase_activation_prot"/>
</dbReference>
<dbReference type="AlphaFoldDB" id="M5FR35"/>
<accession>M5FR35</accession>
<feature type="compositionally biased region" description="Polar residues" evidence="1">
    <location>
        <begin position="572"/>
        <end position="582"/>
    </location>
</feature>
<gene>
    <name evidence="3" type="ORF">DACRYDRAFT_97161</name>
</gene>
<feature type="region of interest" description="Disordered" evidence="1">
    <location>
        <begin position="502"/>
        <end position="522"/>
    </location>
</feature>
<dbReference type="STRING" id="1858805.M5FR35"/>
<dbReference type="HOGENOM" id="CLU_393307_0_0_1"/>
<protein>
    <submittedName>
        <fullName evidence="3">Rho GTPase activation protein</fullName>
    </submittedName>
</protein>
<feature type="compositionally biased region" description="Basic and acidic residues" evidence="1">
    <location>
        <begin position="368"/>
        <end position="378"/>
    </location>
</feature>
<feature type="compositionally biased region" description="Polar residues" evidence="1">
    <location>
        <begin position="388"/>
        <end position="398"/>
    </location>
</feature>
<feature type="region of interest" description="Disordered" evidence="1">
    <location>
        <begin position="1"/>
        <end position="53"/>
    </location>
</feature>
<proteinExistence type="predicted"/>
<dbReference type="GO" id="GO:0005096">
    <property type="term" value="F:GTPase activator activity"/>
    <property type="evidence" value="ECO:0007669"/>
    <property type="project" value="InterPro"/>
</dbReference>
<dbReference type="PROSITE" id="PS50238">
    <property type="entry name" value="RHOGAP"/>
    <property type="match status" value="1"/>
</dbReference>
<dbReference type="GO" id="GO:0007264">
    <property type="term" value="P:small GTPase-mediated signal transduction"/>
    <property type="evidence" value="ECO:0007669"/>
    <property type="project" value="InterPro"/>
</dbReference>
<dbReference type="OrthoDB" id="185175at2759"/>
<feature type="domain" description="Rho-GAP" evidence="2">
    <location>
        <begin position="145"/>
        <end position="363"/>
    </location>
</feature>
<name>M5FR35_DACPD</name>
<feature type="compositionally biased region" description="Low complexity" evidence="1">
    <location>
        <begin position="1"/>
        <end position="11"/>
    </location>
</feature>
<reference evidence="3 4" key="1">
    <citation type="journal article" date="2012" name="Science">
        <title>The Paleozoic origin of enzymatic lignin decomposition reconstructed from 31 fungal genomes.</title>
        <authorList>
            <person name="Floudas D."/>
            <person name="Binder M."/>
            <person name="Riley R."/>
            <person name="Barry K."/>
            <person name="Blanchette R.A."/>
            <person name="Henrissat B."/>
            <person name="Martinez A.T."/>
            <person name="Otillar R."/>
            <person name="Spatafora J.W."/>
            <person name="Yadav J.S."/>
            <person name="Aerts A."/>
            <person name="Benoit I."/>
            <person name="Boyd A."/>
            <person name="Carlson A."/>
            <person name="Copeland A."/>
            <person name="Coutinho P.M."/>
            <person name="de Vries R.P."/>
            <person name="Ferreira P."/>
            <person name="Findley K."/>
            <person name="Foster B."/>
            <person name="Gaskell J."/>
            <person name="Glotzer D."/>
            <person name="Gorecki P."/>
            <person name="Heitman J."/>
            <person name="Hesse C."/>
            <person name="Hori C."/>
            <person name="Igarashi K."/>
            <person name="Jurgens J.A."/>
            <person name="Kallen N."/>
            <person name="Kersten P."/>
            <person name="Kohler A."/>
            <person name="Kuees U."/>
            <person name="Kumar T.K.A."/>
            <person name="Kuo A."/>
            <person name="LaButti K."/>
            <person name="Larrondo L.F."/>
            <person name="Lindquist E."/>
            <person name="Ling A."/>
            <person name="Lombard V."/>
            <person name="Lucas S."/>
            <person name="Lundell T."/>
            <person name="Martin R."/>
            <person name="McLaughlin D.J."/>
            <person name="Morgenstern I."/>
            <person name="Morin E."/>
            <person name="Murat C."/>
            <person name="Nagy L.G."/>
            <person name="Nolan M."/>
            <person name="Ohm R.A."/>
            <person name="Patyshakuliyeva A."/>
            <person name="Rokas A."/>
            <person name="Ruiz-Duenas F.J."/>
            <person name="Sabat G."/>
            <person name="Salamov A."/>
            <person name="Samejima M."/>
            <person name="Schmutz J."/>
            <person name="Slot J.C."/>
            <person name="St John F."/>
            <person name="Stenlid J."/>
            <person name="Sun H."/>
            <person name="Sun S."/>
            <person name="Syed K."/>
            <person name="Tsang A."/>
            <person name="Wiebenga A."/>
            <person name="Young D."/>
            <person name="Pisabarro A."/>
            <person name="Eastwood D.C."/>
            <person name="Martin F."/>
            <person name="Cullen D."/>
            <person name="Grigoriev I.V."/>
            <person name="Hibbett D.S."/>
        </authorList>
    </citation>
    <scope>NUCLEOTIDE SEQUENCE [LARGE SCALE GENOMIC DNA]</scope>
    <source>
        <strain evidence="3 4">DJM-731 SS1</strain>
    </source>
</reference>
<feature type="region of interest" description="Disordered" evidence="1">
    <location>
        <begin position="560"/>
        <end position="648"/>
    </location>
</feature>
<evidence type="ECO:0000313" key="4">
    <source>
        <dbReference type="Proteomes" id="UP000030653"/>
    </source>
</evidence>
<dbReference type="RefSeq" id="XP_040624217.1">
    <property type="nucleotide sequence ID" value="XM_040777428.1"/>
</dbReference>
<evidence type="ECO:0000259" key="2">
    <source>
        <dbReference type="PROSITE" id="PS50238"/>
    </source>
</evidence>
<sequence length="701" mass="76193">MAHPEQQVQQLLPPPRHPQAHAISSPTRRGPVPISGPYPTSPTTGNAGPDRGREALRAGWGRVQGLFGQSQRRMESISQNMPLPMARPVPRVGSNSNVAGPWAIPTTGGDAHLPIMPRPVRSPSGRPGQVFGVKLGEAVRRTRIVSLTVLSKDTGAEDRSRWLPALILRCLEHLERWGPEEEGIFRISGMPSHVATLREEFDRGADYDLRAVGPADLDPHAVAGVFKAYFRELPEPLLTHYLAKRFDEALLPHTSEHVPSSEGLSAFGHASSTPLTTSPQLLLDLAHLVRQLPPENRILLRELSRLLKFLARKRETTRMSLTNLLLVICPSVGIASSLVKIFVEEDDLVFGFQEEASGARELAAMPSAERDREREREVKKKRRETVGSVRTTASSQSYHAPATPPANITTSPMSMSPNGANHETAVPKRDHSLPPTTQPAPSSRRNSVQPRLMTSKIPNVLAAAPGHRRRASVQQQAMLLPISGVAPAPVIPAKPEALSLHPQGAVPEEEKENRPQTPSPPPQLALELPDTPLQIPFDRTPSVDDSVSPSSAQKKAGFFGDLFGASRPRPLANTNTNTNGSEISGKVKRDGPPPRVSIMSKLRPTEDWGSRVLSDAGVPPVPPLPGNEALGSPGSVTSPTKLSMPRPAVLRKGAVRDRIRNIEDRDGAKTDGEAKGVRRFVRTREKESDGEPKRGAFFPFN</sequence>
<evidence type="ECO:0000256" key="1">
    <source>
        <dbReference type="SAM" id="MobiDB-lite"/>
    </source>
</evidence>